<dbReference type="AlphaFoldDB" id="A0A061BEJ0"/>
<organism evidence="2">
    <name type="scientific">Rhodotorula toruloides</name>
    <name type="common">Yeast</name>
    <name type="synonym">Rhodosporidium toruloides</name>
    <dbReference type="NCBI Taxonomy" id="5286"/>
    <lineage>
        <taxon>Eukaryota</taxon>
        <taxon>Fungi</taxon>
        <taxon>Dikarya</taxon>
        <taxon>Basidiomycota</taxon>
        <taxon>Pucciniomycotina</taxon>
        <taxon>Microbotryomycetes</taxon>
        <taxon>Sporidiobolales</taxon>
        <taxon>Sporidiobolaceae</taxon>
        <taxon>Rhodotorula</taxon>
    </lineage>
</organism>
<gene>
    <name evidence="2" type="ORF">RHTO0S_12e02740g</name>
</gene>
<dbReference type="EMBL" id="LK052947">
    <property type="protein sequence ID" value="CDR46311.1"/>
    <property type="molecule type" value="Genomic_DNA"/>
</dbReference>
<feature type="region of interest" description="Disordered" evidence="1">
    <location>
        <begin position="119"/>
        <end position="158"/>
    </location>
</feature>
<feature type="region of interest" description="Disordered" evidence="1">
    <location>
        <begin position="260"/>
        <end position="279"/>
    </location>
</feature>
<proteinExistence type="predicted"/>
<feature type="region of interest" description="Disordered" evidence="1">
    <location>
        <begin position="301"/>
        <end position="412"/>
    </location>
</feature>
<accession>A0A061BEJ0</accession>
<evidence type="ECO:0000313" key="2">
    <source>
        <dbReference type="EMBL" id="CDR46311.1"/>
    </source>
</evidence>
<protein>
    <submittedName>
        <fullName evidence="2">RHTO0S12e02740g1_1</fullName>
    </submittedName>
</protein>
<sequence>MTAWKYSTTLKGSSTDCPTLSLAAAAPVASSLDTLLASSVLRLDVRVLADGQQLDAASLEGSALAREVRGWFDKQKGSLGFDSVGDCEASATGVSTQPQASTAPASQGLDRLDLTLSFRSTSGRSKPKKPKLSATSSDSQSQSPELASQTQLSQPPEVTLTSHLLSPSSLHFTLVPQLATALERLAKKLVVAFPLCFNPRWQDRLANDLPAHHSIAQSLCNILGLDGRKEDLRKPHDSEVEKKAGLLELTLKSHITARYPSHPSLASSSSATTPSTHATTTSLETALLLIAKNASAPDAWTSAKAGSADGEDGAGKKGRKASGAGKRKAKDAEGNDGGAAVRKKRKTSKSRTDDADDLPAFSTELHDPSSSTLASGSLDEEDGQGEGSFEADLGGEEPAMDEGWDLFGDAWA</sequence>
<feature type="compositionally biased region" description="Low complexity" evidence="1">
    <location>
        <begin position="132"/>
        <end position="148"/>
    </location>
</feature>
<reference evidence="2" key="1">
    <citation type="journal article" date="2014" name="Genome Announc.">
        <title>Draft genome sequence of Rhodosporidium toruloides CECT1137, an oleaginous yeast of biotechnological interest.</title>
        <authorList>
            <person name="Morin N."/>
            <person name="Calcas X."/>
            <person name="Devillers H."/>
            <person name="Durrens P."/>
            <person name="Sherman D.J."/>
            <person name="Nicaud J.-M."/>
            <person name="Neuveglise C."/>
        </authorList>
    </citation>
    <scope>NUCLEOTIDE SEQUENCE</scope>
    <source>
        <strain evidence="2">CECT1137</strain>
    </source>
</reference>
<name>A0A061BEJ0_RHOTO</name>
<feature type="compositionally biased region" description="Basic residues" evidence="1">
    <location>
        <begin position="316"/>
        <end position="329"/>
    </location>
</feature>
<feature type="compositionally biased region" description="Acidic residues" evidence="1">
    <location>
        <begin position="393"/>
        <end position="404"/>
    </location>
</feature>
<evidence type="ECO:0000256" key="1">
    <source>
        <dbReference type="SAM" id="MobiDB-lite"/>
    </source>
</evidence>
<dbReference type="OrthoDB" id="2527924at2759"/>